<organism evidence="6 7">
    <name type="scientific">Carboxydichorda subterranea</name>
    <dbReference type="NCBI Taxonomy" id="3109565"/>
    <lineage>
        <taxon>Bacteria</taxon>
        <taxon>Bacillati</taxon>
        <taxon>Bacillota</taxon>
        <taxon>Limnochordia</taxon>
        <taxon>Limnochordales</taxon>
        <taxon>Geochordaceae</taxon>
        <taxon>Carboxydichorda</taxon>
    </lineage>
</organism>
<reference evidence="6 7" key="1">
    <citation type="journal article" date="2024" name="Front. Microbiol.">
        <title>Novel thermophilic genera Geochorda gen. nov. and Carboxydochorda gen. nov. from the deep terrestrial subsurface reveal the ecophysiological diversity in the class Limnochordia.</title>
        <authorList>
            <person name="Karnachuk O.V."/>
            <person name="Lukina A.P."/>
            <person name="Avakyan M.R."/>
            <person name="Kadnikov V.V."/>
            <person name="Begmatov S."/>
            <person name="Beletsky A.V."/>
            <person name="Vlasova K.G."/>
            <person name="Novikov A.A."/>
            <person name="Shcherbakova V.A."/>
            <person name="Mardanov A.V."/>
            <person name="Ravin N.V."/>
        </authorList>
    </citation>
    <scope>NUCLEOTIDE SEQUENCE [LARGE SCALE GENOMIC DNA]</scope>
    <source>
        <strain evidence="6 7">L945</strain>
    </source>
</reference>
<dbReference type="Proteomes" id="UP001332192">
    <property type="component" value="Chromosome"/>
</dbReference>
<dbReference type="Pfam" id="PF01758">
    <property type="entry name" value="SBF"/>
    <property type="match status" value="1"/>
</dbReference>
<feature type="transmembrane region" description="Helical" evidence="5">
    <location>
        <begin position="12"/>
        <end position="34"/>
    </location>
</feature>
<dbReference type="RefSeq" id="WP_324716130.1">
    <property type="nucleotide sequence ID" value="NZ_CP141615.1"/>
</dbReference>
<protein>
    <submittedName>
        <fullName evidence="6">Bile acid:sodium symporter</fullName>
    </submittedName>
</protein>
<feature type="transmembrane region" description="Helical" evidence="5">
    <location>
        <begin position="271"/>
        <end position="294"/>
    </location>
</feature>
<keyword evidence="3 5" id="KW-1133">Transmembrane helix</keyword>
<dbReference type="EMBL" id="CP141615">
    <property type="protein sequence ID" value="WRP16858.1"/>
    <property type="molecule type" value="Genomic_DNA"/>
</dbReference>
<evidence type="ECO:0000313" key="6">
    <source>
        <dbReference type="EMBL" id="WRP16858.1"/>
    </source>
</evidence>
<keyword evidence="4 5" id="KW-0472">Membrane</keyword>
<dbReference type="InterPro" id="IPR002657">
    <property type="entry name" value="BilAc:Na_symport/Acr3"/>
</dbReference>
<dbReference type="InterPro" id="IPR038770">
    <property type="entry name" value="Na+/solute_symporter_sf"/>
</dbReference>
<evidence type="ECO:0000256" key="1">
    <source>
        <dbReference type="ARBA" id="ARBA00004141"/>
    </source>
</evidence>
<keyword evidence="7" id="KW-1185">Reference proteome</keyword>
<feature type="transmembrane region" description="Helical" evidence="5">
    <location>
        <begin position="40"/>
        <end position="58"/>
    </location>
</feature>
<comment type="subcellular location">
    <subcellularLocation>
        <location evidence="1">Membrane</location>
        <topology evidence="1">Multi-pass membrane protein</topology>
    </subcellularLocation>
</comment>
<proteinExistence type="predicted"/>
<dbReference type="Gene3D" id="1.20.1530.20">
    <property type="match status" value="1"/>
</dbReference>
<feature type="transmembrane region" description="Helical" evidence="5">
    <location>
        <begin position="300"/>
        <end position="321"/>
    </location>
</feature>
<keyword evidence="2 5" id="KW-0812">Transmembrane</keyword>
<name>A0ABZ1BXP1_9FIRM</name>
<evidence type="ECO:0000256" key="3">
    <source>
        <dbReference type="ARBA" id="ARBA00022989"/>
    </source>
</evidence>
<accession>A0ABZ1BXP1</accession>
<evidence type="ECO:0000313" key="7">
    <source>
        <dbReference type="Proteomes" id="UP001332192"/>
    </source>
</evidence>
<feature type="transmembrane region" description="Helical" evidence="5">
    <location>
        <begin position="172"/>
        <end position="194"/>
    </location>
</feature>
<feature type="transmembrane region" description="Helical" evidence="5">
    <location>
        <begin position="206"/>
        <end position="226"/>
    </location>
</feature>
<evidence type="ECO:0000256" key="4">
    <source>
        <dbReference type="ARBA" id="ARBA00023136"/>
    </source>
</evidence>
<sequence>MDRRAARLDAWLQRWLLVFVVGAIGAGIAAGEAIYRYKGLSPYLLGVTMAVATTRCRWEELRILSRRPSLALGLLVTGYGVTGLLGMAGAAAAFGTEAVWSRSFGLLWFGPAAAVSSLWTQIAGGNVALAVVLTTVSVAVTSAWITPVFRLLVTAGDGGGAGTTAPEAAGLLWHMTATVAAFVLLPAAGGLLAGHLWPQRVARARPYLGLAAKAGMLSIVFINTAGVRPYLGGALTEAAVMAALVVGAQVVGYSSAFAWSRWIERTGAEDGVALAYVATTRNTALAITLAALYLPAPAPLAPTVAFIVQEPLAAVVARMAAAAMRRRALAFPQPARELELTPPEALPGPPPQRM</sequence>
<feature type="transmembrane region" description="Helical" evidence="5">
    <location>
        <begin position="127"/>
        <end position="152"/>
    </location>
</feature>
<feature type="transmembrane region" description="Helical" evidence="5">
    <location>
        <begin position="70"/>
        <end position="94"/>
    </location>
</feature>
<evidence type="ECO:0000256" key="5">
    <source>
        <dbReference type="SAM" id="Phobius"/>
    </source>
</evidence>
<feature type="transmembrane region" description="Helical" evidence="5">
    <location>
        <begin position="100"/>
        <end position="120"/>
    </location>
</feature>
<feature type="transmembrane region" description="Helical" evidence="5">
    <location>
        <begin position="238"/>
        <end position="259"/>
    </location>
</feature>
<gene>
    <name evidence="6" type="ORF">U7230_12305</name>
</gene>
<evidence type="ECO:0000256" key="2">
    <source>
        <dbReference type="ARBA" id="ARBA00022692"/>
    </source>
</evidence>